<dbReference type="CDD" id="cd18791">
    <property type="entry name" value="SF2_C_RHA"/>
    <property type="match status" value="1"/>
</dbReference>
<dbReference type="Gene3D" id="1.20.120.1080">
    <property type="match status" value="1"/>
</dbReference>
<dbReference type="AlphaFoldDB" id="A0A4P9XEH0"/>
<comment type="catalytic activity">
    <reaction evidence="9">
        <text>ATP + H2O = ADP + phosphate + H(+)</text>
        <dbReference type="Rhea" id="RHEA:13065"/>
        <dbReference type="ChEBI" id="CHEBI:15377"/>
        <dbReference type="ChEBI" id="CHEBI:15378"/>
        <dbReference type="ChEBI" id="CHEBI:30616"/>
        <dbReference type="ChEBI" id="CHEBI:43474"/>
        <dbReference type="ChEBI" id="CHEBI:456216"/>
        <dbReference type="EC" id="3.6.4.13"/>
    </reaction>
</comment>
<dbReference type="GO" id="GO:0008380">
    <property type="term" value="P:RNA splicing"/>
    <property type="evidence" value="ECO:0007669"/>
    <property type="project" value="UniProtKB-KW"/>
</dbReference>
<dbReference type="GO" id="GO:0034458">
    <property type="term" value="F:3'-5' RNA helicase activity"/>
    <property type="evidence" value="ECO:0007669"/>
    <property type="project" value="TreeGrafter"/>
</dbReference>
<dbReference type="InterPro" id="IPR011709">
    <property type="entry name" value="DEAD-box_helicase_OB_fold"/>
</dbReference>
<evidence type="ECO:0000256" key="5">
    <source>
        <dbReference type="ARBA" id="ARBA00022806"/>
    </source>
</evidence>
<feature type="compositionally biased region" description="Low complexity" evidence="10">
    <location>
        <begin position="218"/>
        <end position="242"/>
    </location>
</feature>
<dbReference type="InterPro" id="IPR001650">
    <property type="entry name" value="Helicase_C-like"/>
</dbReference>
<evidence type="ECO:0000259" key="12">
    <source>
        <dbReference type="PROSITE" id="PS51194"/>
    </source>
</evidence>
<dbReference type="PANTHER" id="PTHR18934:SF91">
    <property type="entry name" value="PRE-MRNA-SPLICING FACTOR ATP-DEPENDENT RNA HELICASE PRP16"/>
    <property type="match status" value="1"/>
</dbReference>
<dbReference type="InterPro" id="IPR048333">
    <property type="entry name" value="HA2_WH"/>
</dbReference>
<dbReference type="GO" id="GO:0005684">
    <property type="term" value="C:U2-type spliceosomal complex"/>
    <property type="evidence" value="ECO:0007669"/>
    <property type="project" value="UniProtKB-ARBA"/>
</dbReference>
<dbReference type="FunFam" id="3.40.50.300:FF:000007">
    <property type="entry name" value="Pre-mRNA-splicing factor ATP-dependent RNA helicase"/>
    <property type="match status" value="1"/>
</dbReference>
<name>A0A4P9XEH0_9FUNG</name>
<dbReference type="InterPro" id="IPR027417">
    <property type="entry name" value="P-loop_NTPase"/>
</dbReference>
<dbReference type="Pfam" id="PF21010">
    <property type="entry name" value="HA2_C"/>
    <property type="match status" value="1"/>
</dbReference>
<dbReference type="GO" id="GO:0006397">
    <property type="term" value="P:mRNA processing"/>
    <property type="evidence" value="ECO:0007669"/>
    <property type="project" value="UniProtKB-KW"/>
</dbReference>
<gene>
    <name evidence="13" type="ORF">CXG81DRAFT_23360</name>
</gene>
<dbReference type="STRING" id="1555241.A0A4P9XEH0"/>
<dbReference type="EC" id="3.6.4.13" evidence="1"/>
<comment type="similarity">
    <text evidence="8">Belongs to the DEAD box helicase family. DEAH subfamily. PRP16 sub-subfamily.</text>
</comment>
<dbReference type="SMART" id="SM00490">
    <property type="entry name" value="HELICc"/>
    <property type="match status" value="1"/>
</dbReference>
<dbReference type="SMART" id="SM00847">
    <property type="entry name" value="HA2"/>
    <property type="match status" value="1"/>
</dbReference>
<evidence type="ECO:0000313" key="13">
    <source>
        <dbReference type="EMBL" id="RKP03947.1"/>
    </source>
</evidence>
<dbReference type="OrthoDB" id="10253254at2759"/>
<keyword evidence="7" id="KW-0508">mRNA splicing</keyword>
<protein>
    <recommendedName>
        <fullName evidence="1">RNA helicase</fullName>
        <ecNumber evidence="1">3.6.4.13</ecNumber>
    </recommendedName>
</protein>
<accession>A0A4P9XEH0</accession>
<dbReference type="InterPro" id="IPR011545">
    <property type="entry name" value="DEAD/DEAH_box_helicase_dom"/>
</dbReference>
<dbReference type="PANTHER" id="PTHR18934">
    <property type="entry name" value="ATP-DEPENDENT RNA HELICASE"/>
    <property type="match status" value="1"/>
</dbReference>
<dbReference type="PROSITE" id="PS51194">
    <property type="entry name" value="HELICASE_CTER"/>
    <property type="match status" value="1"/>
</dbReference>
<feature type="region of interest" description="Disordered" evidence="10">
    <location>
        <begin position="203"/>
        <end position="274"/>
    </location>
</feature>
<evidence type="ECO:0000256" key="6">
    <source>
        <dbReference type="ARBA" id="ARBA00022840"/>
    </source>
</evidence>
<keyword evidence="14" id="KW-1185">Reference proteome</keyword>
<feature type="domain" description="Helicase C-terminal" evidence="12">
    <location>
        <begin position="471"/>
        <end position="646"/>
    </location>
</feature>
<reference evidence="14" key="1">
    <citation type="journal article" date="2018" name="Nat. Microbiol.">
        <title>Leveraging single-cell genomics to expand the fungal tree of life.</title>
        <authorList>
            <person name="Ahrendt S.R."/>
            <person name="Quandt C.A."/>
            <person name="Ciobanu D."/>
            <person name="Clum A."/>
            <person name="Salamov A."/>
            <person name="Andreopoulos B."/>
            <person name="Cheng J.F."/>
            <person name="Woyke T."/>
            <person name="Pelin A."/>
            <person name="Henrissat B."/>
            <person name="Reynolds N.K."/>
            <person name="Benny G.L."/>
            <person name="Smith M.E."/>
            <person name="James T.Y."/>
            <person name="Grigoriev I.V."/>
        </authorList>
    </citation>
    <scope>NUCLEOTIDE SEQUENCE [LARGE SCALE GENOMIC DNA]</scope>
    <source>
        <strain evidence="14">ATCC 52028</strain>
    </source>
</reference>
<evidence type="ECO:0000256" key="4">
    <source>
        <dbReference type="ARBA" id="ARBA00022801"/>
    </source>
</evidence>
<feature type="domain" description="Helicase ATP-binding" evidence="11">
    <location>
        <begin position="286"/>
        <end position="449"/>
    </location>
</feature>
<keyword evidence="3" id="KW-0547">Nucleotide-binding</keyword>
<proteinExistence type="inferred from homology"/>
<evidence type="ECO:0000256" key="10">
    <source>
        <dbReference type="SAM" id="MobiDB-lite"/>
    </source>
</evidence>
<evidence type="ECO:0000256" key="1">
    <source>
        <dbReference type="ARBA" id="ARBA00012552"/>
    </source>
</evidence>
<keyword evidence="6" id="KW-0067">ATP-binding</keyword>
<dbReference type="InterPro" id="IPR014001">
    <property type="entry name" value="Helicase_ATP-bd"/>
</dbReference>
<evidence type="ECO:0000313" key="14">
    <source>
        <dbReference type="Proteomes" id="UP000274922"/>
    </source>
</evidence>
<evidence type="ECO:0000256" key="2">
    <source>
        <dbReference type="ARBA" id="ARBA00022664"/>
    </source>
</evidence>
<dbReference type="Gene3D" id="3.40.50.300">
    <property type="entry name" value="P-loop containing nucleotide triphosphate hydrolases"/>
    <property type="match status" value="2"/>
</dbReference>
<dbReference type="EMBL" id="ML014115">
    <property type="protein sequence ID" value="RKP03947.1"/>
    <property type="molecule type" value="Genomic_DNA"/>
</dbReference>
<keyword evidence="2" id="KW-0507">mRNA processing</keyword>
<dbReference type="FunFam" id="3.40.50.300:FF:000615">
    <property type="entry name" value="pre-mRNA-splicing factor ATP-dependent RNA helicase DEAH7"/>
    <property type="match status" value="1"/>
</dbReference>
<dbReference type="PROSITE" id="PS00690">
    <property type="entry name" value="DEAH_ATP_HELICASE"/>
    <property type="match status" value="1"/>
</dbReference>
<evidence type="ECO:0000259" key="11">
    <source>
        <dbReference type="PROSITE" id="PS51192"/>
    </source>
</evidence>
<keyword evidence="4" id="KW-0378">Hydrolase</keyword>
<dbReference type="FunFam" id="1.20.120.1080:FF:000001">
    <property type="entry name" value="Pre-mRNA-splicing factor ATP-dependent RNA helicase"/>
    <property type="match status" value="1"/>
</dbReference>
<dbReference type="Pfam" id="PF07717">
    <property type="entry name" value="OB_NTP_bind"/>
    <property type="match status" value="1"/>
</dbReference>
<evidence type="ECO:0000256" key="3">
    <source>
        <dbReference type="ARBA" id="ARBA00022741"/>
    </source>
</evidence>
<sequence>MPPPPSLAPGPDDVPEGYDRAQWEAEQRQLDRDWYANEESGATMDDGAAAGGGVYAAEEQAYWDAKEAELRHKLTQQRQNAKQAQHRSERDAWETNRLLTSGVAQLRADAVGTATGDADDASRVHVTVRDLKPPFLAGQQVFTTQLAMVQTVRDPASDLARFSKQGSQVLLARRRQTERQNAAPRHWDVTGTTIGHVMGVKEHAEDASGRAIEPPDPAAATTGDDAAKATQGEAAAAGDPAGQAPPPDDAPRGEEEEEEEDGTTKPKTMQEQRESLPAFAVRNELLAMIRENAVVVVIGETGSGKTTQLAQYLVEDGFAQAGMIGCTQPRRVAAMSVARRVSDEMGVRVGEEVGYAIRFEDCTSDKTQIKFMTDGVLLRECLNRPDLDQYSCIIMDEAHERSLNTDVLLGLLRKLLTRRRDLKLIVTSATMNADKFAAFFGSVPLFTIPGRTFPVDVMYAKVPCHDYVDAAVKQILTIHLSQPKGDLLVFMTGQEDIEMTAQLAAERLAAVEDAPPLTLLPIYSQMPADLQARIFEPTPDQSRKCIIATNIAETSLTVDGIVYVVDTGFCKLKVYNPRVGMDALQVTPISQANANQRAGRAGRTGPGVAYRLYTEPAYRRDMFVNPIPEIQRVNLSHVVLLLKSLGVDDLLQFDFIDAPPQDTMLNAMYHLWMLGALQREGHLTELGRKMVEFPVDPALAKILIMSVPMACSEEALSIVSMLSVPSVFYRPKEQAEASDAAREKFLVGESDHLTLLHVYTQWLANRQSDRWCTKHFIQPKAMRKAKEVRDQLVDIMTAQRLPIVSSGADWDVVRRCIASAYFYQAARMRGIGEYINVRTGMPVHLHPTSALYGRGFTPDYIVYHELIYTSKQYMQHVTAVDPYWLAEFGPMFYDLRLPIAAQRARDAPAWDQDAAMRAWEETYGRTDPAYLRQVLASQPGGSLSAIRGGAAAASTAAAAAASTPSLAAAATSASTQNPLKTPASAAHPTRLVVAAKRRRRGI</sequence>
<evidence type="ECO:0000256" key="8">
    <source>
        <dbReference type="ARBA" id="ARBA00038040"/>
    </source>
</evidence>
<dbReference type="Pfam" id="PF00271">
    <property type="entry name" value="Helicase_C"/>
    <property type="match status" value="1"/>
</dbReference>
<evidence type="ECO:0000256" key="7">
    <source>
        <dbReference type="ARBA" id="ARBA00023187"/>
    </source>
</evidence>
<dbReference type="InterPro" id="IPR002464">
    <property type="entry name" value="DNA/RNA_helicase_DEAH_CS"/>
</dbReference>
<evidence type="ECO:0000256" key="9">
    <source>
        <dbReference type="ARBA" id="ARBA00047984"/>
    </source>
</evidence>
<dbReference type="InterPro" id="IPR007502">
    <property type="entry name" value="Helicase-assoc_dom"/>
</dbReference>
<dbReference type="GO" id="GO:0005524">
    <property type="term" value="F:ATP binding"/>
    <property type="evidence" value="ECO:0007669"/>
    <property type="project" value="UniProtKB-KW"/>
</dbReference>
<dbReference type="PROSITE" id="PS51192">
    <property type="entry name" value="HELICASE_ATP_BIND_1"/>
    <property type="match status" value="1"/>
</dbReference>
<dbReference type="GO" id="GO:0016787">
    <property type="term" value="F:hydrolase activity"/>
    <property type="evidence" value="ECO:0007669"/>
    <property type="project" value="UniProtKB-KW"/>
</dbReference>
<organism evidence="13 14">
    <name type="scientific">Caulochytrium protostelioides</name>
    <dbReference type="NCBI Taxonomy" id="1555241"/>
    <lineage>
        <taxon>Eukaryota</taxon>
        <taxon>Fungi</taxon>
        <taxon>Fungi incertae sedis</taxon>
        <taxon>Chytridiomycota</taxon>
        <taxon>Chytridiomycota incertae sedis</taxon>
        <taxon>Chytridiomycetes</taxon>
        <taxon>Caulochytriales</taxon>
        <taxon>Caulochytriaceae</taxon>
        <taxon>Caulochytrium</taxon>
    </lineage>
</organism>
<dbReference type="SMART" id="SM00487">
    <property type="entry name" value="DEXDc"/>
    <property type="match status" value="1"/>
</dbReference>
<dbReference type="Pfam" id="PF04408">
    <property type="entry name" value="WHD_HA2"/>
    <property type="match status" value="1"/>
</dbReference>
<dbReference type="SUPFAM" id="SSF52540">
    <property type="entry name" value="P-loop containing nucleoside triphosphate hydrolases"/>
    <property type="match status" value="1"/>
</dbReference>
<keyword evidence="5" id="KW-0347">Helicase</keyword>
<feature type="compositionally biased region" description="Basic and acidic residues" evidence="10">
    <location>
        <begin position="262"/>
        <end position="274"/>
    </location>
</feature>
<dbReference type="GO" id="GO:0003723">
    <property type="term" value="F:RNA binding"/>
    <property type="evidence" value="ECO:0007669"/>
    <property type="project" value="TreeGrafter"/>
</dbReference>
<dbReference type="Pfam" id="PF00270">
    <property type="entry name" value="DEAD"/>
    <property type="match status" value="1"/>
</dbReference>
<dbReference type="Proteomes" id="UP000274922">
    <property type="component" value="Unassembled WGS sequence"/>
</dbReference>